<dbReference type="GeneID" id="77937040"/>
<feature type="transmembrane region" description="Helical" evidence="1">
    <location>
        <begin position="66"/>
        <end position="88"/>
    </location>
</feature>
<keyword evidence="1" id="KW-1133">Transmembrane helix</keyword>
<dbReference type="EMBL" id="MN103543">
    <property type="protein sequence ID" value="QEM42019.1"/>
    <property type="molecule type" value="Genomic_DNA"/>
</dbReference>
<dbReference type="Proteomes" id="UP000322144">
    <property type="component" value="Segment"/>
</dbReference>
<keyword evidence="3" id="KW-1185">Reference proteome</keyword>
<dbReference type="RefSeq" id="YP_010661030.1">
    <property type="nucleotide sequence ID" value="NC_070882.1"/>
</dbReference>
<evidence type="ECO:0000313" key="2">
    <source>
        <dbReference type="EMBL" id="QEM42019.1"/>
    </source>
</evidence>
<sequence>MNATDVRDIYRDIESLVPVPPPLKEPIPVSVDPVYSTINIDWNEKKSGVKFVPRERFNLFDGISPWTWFCIAFLSGCWIGIEIISAYLTRSL</sequence>
<keyword evidence="1" id="KW-0472">Membrane</keyword>
<organism evidence="2 3">
    <name type="scientific">Pseudomonas phage vB_PaeM_PS119XW</name>
    <dbReference type="NCBI Taxonomy" id="2601632"/>
    <lineage>
        <taxon>Viruses</taxon>
        <taxon>Duplodnaviria</taxon>
        <taxon>Heunggongvirae</taxon>
        <taxon>Uroviricota</taxon>
        <taxon>Caudoviricetes</taxon>
        <taxon>Chimalliviridae</taxon>
        <taxon>Pawinskivirus</taxon>
        <taxon>Pawinskivirus PS119XW</taxon>
    </lineage>
</organism>
<proteinExistence type="predicted"/>
<protein>
    <submittedName>
        <fullName evidence="2">Uncharacterized protein</fullName>
    </submittedName>
</protein>
<dbReference type="KEGG" id="vg:77937040"/>
<evidence type="ECO:0000256" key="1">
    <source>
        <dbReference type="SAM" id="Phobius"/>
    </source>
</evidence>
<keyword evidence="1" id="KW-0812">Transmembrane</keyword>
<accession>A0A5C1K895</accession>
<name>A0A5C1K895_9CAUD</name>
<evidence type="ECO:0000313" key="3">
    <source>
        <dbReference type="Proteomes" id="UP000322144"/>
    </source>
</evidence>
<reference evidence="2 3" key="1">
    <citation type="submission" date="2019-06" db="EMBL/GenBank/DDBJ databases">
        <title>A distant relative of Phikzvirus genus phages from a therapeutic phage collection.</title>
        <authorList>
            <person name="Hejnowicz M.S."/>
            <person name="Dabrowski K."/>
            <person name="Gawor J."/>
            <person name="Weber-Dabrowska B."/>
            <person name="Gromadka R."/>
            <person name="Lobocka M.B."/>
        </authorList>
    </citation>
    <scope>NUCLEOTIDE SEQUENCE [LARGE SCALE GENOMIC DNA]</scope>
</reference>